<dbReference type="RefSeq" id="WP_184365157.1">
    <property type="nucleotide sequence ID" value="NZ_BAAAKM010000157.1"/>
</dbReference>
<name>A0A840WHT5_9ACTN</name>
<evidence type="ECO:0000313" key="2">
    <source>
        <dbReference type="Proteomes" id="UP000579647"/>
    </source>
</evidence>
<protein>
    <submittedName>
        <fullName evidence="1">Uncharacterized protein</fullName>
    </submittedName>
</protein>
<keyword evidence="2" id="KW-1185">Reference proteome</keyword>
<accession>A0A840WHT5</accession>
<sequence length="208" mass="21981">MNGATDAVTLHQLLGRIVYFHALFIEPALRPGAPLDPAPGCCAHSPHPNPCARTVGELLPGSAWQVLWEIATPLAAPSKGCPTSCSSCCATCHVSAAAAVIAASWAQTEYRTYRQREPAGALVDACASAATTRLGRVFALQHSSPCSRVKRTAPQALPPTEELPLTGELLALWADPTTVSRHPVTTWLNHCTSLDDVQSVLASKRTSP</sequence>
<evidence type="ECO:0000313" key="1">
    <source>
        <dbReference type="EMBL" id="MBB5491475.1"/>
    </source>
</evidence>
<dbReference type="AlphaFoldDB" id="A0A840WHT5"/>
<gene>
    <name evidence="1" type="ORF">HNR07_002612</name>
</gene>
<reference evidence="1 2" key="1">
    <citation type="submission" date="2020-08" db="EMBL/GenBank/DDBJ databases">
        <title>Sequencing the genomes of 1000 actinobacteria strains.</title>
        <authorList>
            <person name="Klenk H.-P."/>
        </authorList>
    </citation>
    <scope>NUCLEOTIDE SEQUENCE [LARGE SCALE GENOMIC DNA]</scope>
    <source>
        <strain evidence="1 2">DSM 44598</strain>
    </source>
</reference>
<comment type="caution">
    <text evidence="1">The sequence shown here is derived from an EMBL/GenBank/DDBJ whole genome shotgun (WGS) entry which is preliminary data.</text>
</comment>
<dbReference type="Proteomes" id="UP000579647">
    <property type="component" value="Unassembled WGS sequence"/>
</dbReference>
<organism evidence="1 2">
    <name type="scientific">Nocardiopsis metallicus</name>
    <dbReference type="NCBI Taxonomy" id="179819"/>
    <lineage>
        <taxon>Bacteria</taxon>
        <taxon>Bacillati</taxon>
        <taxon>Actinomycetota</taxon>
        <taxon>Actinomycetes</taxon>
        <taxon>Streptosporangiales</taxon>
        <taxon>Nocardiopsidaceae</taxon>
        <taxon>Nocardiopsis</taxon>
    </lineage>
</organism>
<dbReference type="EMBL" id="JACHDO010000001">
    <property type="protein sequence ID" value="MBB5491475.1"/>
    <property type="molecule type" value="Genomic_DNA"/>
</dbReference>
<proteinExistence type="predicted"/>